<feature type="transmembrane region" description="Helical" evidence="1">
    <location>
        <begin position="80"/>
        <end position="104"/>
    </location>
</feature>
<evidence type="ECO:0000313" key="2">
    <source>
        <dbReference type="EMBL" id="TWF39880.1"/>
    </source>
</evidence>
<keyword evidence="1" id="KW-1133">Transmembrane helix</keyword>
<keyword evidence="1" id="KW-0812">Transmembrane</keyword>
<name>A0A561PP46_9BACT</name>
<dbReference type="AlphaFoldDB" id="A0A561PP46"/>
<comment type="caution">
    <text evidence="2">The sequence shown here is derived from an EMBL/GenBank/DDBJ whole genome shotgun (WGS) entry which is preliminary data.</text>
</comment>
<evidence type="ECO:0000313" key="3">
    <source>
        <dbReference type="Proteomes" id="UP000320811"/>
    </source>
</evidence>
<organism evidence="2 3">
    <name type="scientific">Chitinophaga polysaccharea</name>
    <dbReference type="NCBI Taxonomy" id="1293035"/>
    <lineage>
        <taxon>Bacteria</taxon>
        <taxon>Pseudomonadati</taxon>
        <taxon>Bacteroidota</taxon>
        <taxon>Chitinophagia</taxon>
        <taxon>Chitinophagales</taxon>
        <taxon>Chitinophagaceae</taxon>
        <taxon>Chitinophaga</taxon>
    </lineage>
</organism>
<proteinExistence type="predicted"/>
<dbReference type="Proteomes" id="UP000320811">
    <property type="component" value="Unassembled WGS sequence"/>
</dbReference>
<dbReference type="RefSeq" id="WP_145671059.1">
    <property type="nucleotide sequence ID" value="NZ_VIWO01000005.1"/>
</dbReference>
<keyword evidence="3" id="KW-1185">Reference proteome</keyword>
<gene>
    <name evidence="2" type="ORF">FHW36_105320</name>
</gene>
<sequence length="113" mass="13253">MEQENPSEKKIKWTNPHRDSDYEYVNRSSKSPWPGSIMFTAFGLGAIYLGWNRYNELLVWQTSGTTIRMRSLEKLCYDLAGIWLFPLILVLFGLFFLTAAVLNFRRIQKLKKS</sequence>
<feature type="transmembrane region" description="Helical" evidence="1">
    <location>
        <begin position="33"/>
        <end position="51"/>
    </location>
</feature>
<dbReference type="OrthoDB" id="769320at2"/>
<accession>A0A561PP46</accession>
<keyword evidence="1" id="KW-0472">Membrane</keyword>
<dbReference type="EMBL" id="VIWO01000005">
    <property type="protein sequence ID" value="TWF39880.1"/>
    <property type="molecule type" value="Genomic_DNA"/>
</dbReference>
<protein>
    <submittedName>
        <fullName evidence="2">Uncharacterized protein</fullName>
    </submittedName>
</protein>
<evidence type="ECO:0000256" key="1">
    <source>
        <dbReference type="SAM" id="Phobius"/>
    </source>
</evidence>
<reference evidence="2 3" key="1">
    <citation type="submission" date="2019-06" db="EMBL/GenBank/DDBJ databases">
        <title>Sorghum-associated microbial communities from plants grown in Nebraska, USA.</title>
        <authorList>
            <person name="Schachtman D."/>
        </authorList>
    </citation>
    <scope>NUCLEOTIDE SEQUENCE [LARGE SCALE GENOMIC DNA]</scope>
    <source>
        <strain evidence="2 3">1209</strain>
    </source>
</reference>